<accession>A0A090DEJ1</accession>
<evidence type="ECO:0000259" key="2">
    <source>
        <dbReference type="PROSITE" id="PS50263"/>
    </source>
</evidence>
<keyword evidence="1 3" id="KW-0378">Hydrolase</keyword>
<evidence type="ECO:0000313" key="3">
    <source>
        <dbReference type="EMBL" id="CDX11451.1"/>
    </source>
</evidence>
<dbReference type="Pfam" id="PF00795">
    <property type="entry name" value="CN_hydrolase"/>
    <property type="match status" value="1"/>
</dbReference>
<dbReference type="Proteomes" id="UP000045285">
    <property type="component" value="Unassembled WGS sequence"/>
</dbReference>
<dbReference type="PANTHER" id="PTHR43674">
    <property type="entry name" value="NITRILASE C965.09-RELATED"/>
    <property type="match status" value="1"/>
</dbReference>
<feature type="domain" description="CN hydrolase" evidence="2">
    <location>
        <begin position="7"/>
        <end position="260"/>
    </location>
</feature>
<dbReference type="PROSITE" id="PS50263">
    <property type="entry name" value="CN_HYDROLASE"/>
    <property type="match status" value="1"/>
</dbReference>
<dbReference type="EC" id="3.5.1.53" evidence="3"/>
<dbReference type="InterPro" id="IPR036526">
    <property type="entry name" value="C-N_Hydrolase_sf"/>
</dbReference>
<keyword evidence="4" id="KW-1185">Reference proteome</keyword>
<dbReference type="SUPFAM" id="SSF56317">
    <property type="entry name" value="Carbon-nitrogen hydrolase"/>
    <property type="match status" value="1"/>
</dbReference>
<evidence type="ECO:0000313" key="4">
    <source>
        <dbReference type="Proteomes" id="UP000045285"/>
    </source>
</evidence>
<dbReference type="EMBL" id="CCMZ01000002">
    <property type="protein sequence ID" value="CDX11451.1"/>
    <property type="molecule type" value="Genomic_DNA"/>
</dbReference>
<organism evidence="3 4">
    <name type="scientific">Mesorhizobium plurifarium</name>
    <dbReference type="NCBI Taxonomy" id="69974"/>
    <lineage>
        <taxon>Bacteria</taxon>
        <taxon>Pseudomonadati</taxon>
        <taxon>Pseudomonadota</taxon>
        <taxon>Alphaproteobacteria</taxon>
        <taxon>Hyphomicrobiales</taxon>
        <taxon>Phyllobacteriaceae</taxon>
        <taxon>Mesorhizobium</taxon>
    </lineage>
</organism>
<dbReference type="GO" id="GO:0050126">
    <property type="term" value="F:N-carbamoylputrescine amidase activity"/>
    <property type="evidence" value="ECO:0007669"/>
    <property type="project" value="UniProtKB-EC"/>
</dbReference>
<protein>
    <submittedName>
        <fullName evidence="3">N-carbamoylputrescine amidase</fullName>
        <ecNumber evidence="3">3.5.1.53</ecNumber>
    </submittedName>
</protein>
<sequence length="290" mass="32067">MTLIKMIKCGLVQLSLKKAADAEIPAIRDAMLDAYEAYVERAAAQGVQIVCFPELFNQYYFGFGHEEKWFGAAERIPDGPTVRRCCDWAKRYGIVIVAPIYEEEAPGVYYNTAAVVDADGSYLGKYRKMHIPDGGPCREKLYFKPGNLGFPVFRTAVGRIGVVICNDRHFPEGFRALALGGAEVVFVPTSTGPGARPTWELELKAAAFANGIFVAAPNRVGDENSLMGKYFGNSLFASPWGETIAQGGDEEELVVADLDTKLIREQRIGWGFFHNRRPDAYSTLCQLDLM</sequence>
<dbReference type="Gene3D" id="3.60.110.10">
    <property type="entry name" value="Carbon-nitrogen hydrolase"/>
    <property type="match status" value="1"/>
</dbReference>
<dbReference type="AlphaFoldDB" id="A0A090DEJ1"/>
<name>A0A090DEJ1_MESPL</name>
<proteinExistence type="predicted"/>
<dbReference type="InterPro" id="IPR050345">
    <property type="entry name" value="Aliph_Amidase/BUP"/>
</dbReference>
<dbReference type="InterPro" id="IPR003010">
    <property type="entry name" value="C-N_Hydrolase"/>
</dbReference>
<gene>
    <name evidence="3" type="primary">CPA</name>
    <name evidence="3" type="ORF">MPL3356_100009</name>
</gene>
<reference evidence="4" key="1">
    <citation type="submission" date="2014-08" db="EMBL/GenBank/DDBJ databases">
        <authorList>
            <person name="Moulin L."/>
        </authorList>
    </citation>
    <scope>NUCLEOTIDE SEQUENCE [LARGE SCALE GENOMIC DNA]</scope>
</reference>
<dbReference type="PANTHER" id="PTHR43674:SF2">
    <property type="entry name" value="BETA-UREIDOPROPIONASE"/>
    <property type="match status" value="1"/>
</dbReference>
<evidence type="ECO:0000256" key="1">
    <source>
        <dbReference type="ARBA" id="ARBA00022801"/>
    </source>
</evidence>